<keyword evidence="1" id="KW-0175">Coiled coil</keyword>
<feature type="compositionally biased region" description="Basic and acidic residues" evidence="2">
    <location>
        <begin position="583"/>
        <end position="601"/>
    </location>
</feature>
<name>A0A2P2I5W0_9CRUS</name>
<feature type="compositionally biased region" description="Basic and acidic residues" evidence="2">
    <location>
        <begin position="524"/>
        <end position="540"/>
    </location>
</feature>
<feature type="region of interest" description="Disordered" evidence="2">
    <location>
        <begin position="650"/>
        <end position="717"/>
    </location>
</feature>
<evidence type="ECO:0000313" key="3">
    <source>
        <dbReference type="EMBL" id="LAB69395.1"/>
    </source>
</evidence>
<dbReference type="EMBL" id="IACF01003786">
    <property type="protein sequence ID" value="LAB69395.1"/>
    <property type="molecule type" value="mRNA"/>
</dbReference>
<dbReference type="Pfam" id="PF04388">
    <property type="entry name" value="Hamartin"/>
    <property type="match status" value="1"/>
</dbReference>
<dbReference type="InterPro" id="IPR007483">
    <property type="entry name" value="Hamartin"/>
</dbReference>
<feature type="coiled-coil region" evidence="1">
    <location>
        <begin position="961"/>
        <end position="991"/>
    </location>
</feature>
<dbReference type="EMBL" id="IACT01003855">
    <property type="protein sequence ID" value="LAC23077.1"/>
    <property type="molecule type" value="mRNA"/>
</dbReference>
<accession>A0A2P2I5W0</accession>
<dbReference type="PANTHER" id="PTHR15154">
    <property type="entry name" value="HAMARTIN"/>
    <property type="match status" value="1"/>
</dbReference>
<evidence type="ECO:0000256" key="1">
    <source>
        <dbReference type="SAM" id="Coils"/>
    </source>
</evidence>
<feature type="region of interest" description="Disordered" evidence="2">
    <location>
        <begin position="515"/>
        <end position="541"/>
    </location>
</feature>
<protein>
    <submittedName>
        <fullName evidence="3">Hamartin-like</fullName>
    </submittedName>
</protein>
<reference evidence="4" key="1">
    <citation type="submission" date="2017-11" db="EMBL/GenBank/DDBJ databases">
        <title>The sensing device of the deep-sea amphipod.</title>
        <authorList>
            <person name="Kobayashi H."/>
            <person name="Nagahama T."/>
            <person name="Arai W."/>
            <person name="Sasagawa Y."/>
            <person name="Umeda M."/>
            <person name="Hayashi T."/>
            <person name="Nikaido I."/>
            <person name="Watanabe H."/>
            <person name="Oguri K."/>
            <person name="Kitazato H."/>
            <person name="Fujioka K."/>
            <person name="Kido Y."/>
            <person name="Takami H."/>
        </authorList>
    </citation>
    <scope>NUCLEOTIDE SEQUENCE</scope>
    <source>
        <tissue evidence="4">Whole body</tissue>
    </source>
</reference>
<feature type="compositionally biased region" description="Basic and acidic residues" evidence="2">
    <location>
        <begin position="564"/>
        <end position="575"/>
    </location>
</feature>
<evidence type="ECO:0000256" key="2">
    <source>
        <dbReference type="SAM" id="MobiDB-lite"/>
    </source>
</evidence>
<feature type="compositionally biased region" description="Polar residues" evidence="2">
    <location>
        <begin position="705"/>
        <end position="717"/>
    </location>
</feature>
<proteinExistence type="evidence at transcript level"/>
<feature type="region of interest" description="Disordered" evidence="2">
    <location>
        <begin position="316"/>
        <end position="342"/>
    </location>
</feature>
<feature type="region of interest" description="Disordered" evidence="2">
    <location>
        <begin position="1229"/>
        <end position="1255"/>
    </location>
</feature>
<feature type="region of interest" description="Disordered" evidence="2">
    <location>
        <begin position="558"/>
        <end position="625"/>
    </location>
</feature>
<feature type="region of interest" description="Disordered" evidence="2">
    <location>
        <begin position="1080"/>
        <end position="1102"/>
    </location>
</feature>
<sequence>MGSEHAIKELLAYLDCPNVEVHDQSREVLHKQLSSVKESWLISGLLDYFITHNSSQALDLILSAPEHHDKYFLALVSDGLKQPMKRFQYTCLLFYGIRRCPPPTWIRILPRHQAIKDLLNSLNADSEAMTLVAGVMVVIVLVTAVPQEVGRNCLSSVLDMFWRMAHWTPKNPQDASITDYLRITMYSLFTRLYALYPCNVVNYIRTRTIGMYHKPFFLKTLQPMIERVRLHPMLFTYTKELELDIKSSPVRDSTFALMECNRMSLDAIESTCEDPPLVTDPEVCTSVFLGSGTKCWVHSTLESFFWSPSHNQSPVPTRLELPSTSVHTPITTPMTTPIFTPNYTRTPLRVSMSSSAIPESPPEAAIEATPETTPYTTPMLSEHNRRLLVESIKKSSTTDAVTSVTSGQASGINEVTYKSLQPKRKSAMMNKLSAVKKDREETLSVQSTNISGIQNEKVADDPMVTPDVDYSNTKNLAVSQKKINEGEFSALRTISDDIPALDDPCLDVAKNGFDSSSSSALESGESHKPTNLRKSSDGSRQRSVFVEPPLDMLQFAASEATSETTKDSSAEREPETDLQISTKSEENDNAANHEGEERKSSCDANFHGIEGDDAEEQGIGPPPVKSINELVKTAKSIRLRFLSQRGPPLNMAQIESIMPDEKKDNKNDVATRSRNRSKSCSSFVPSDSPAANSGDKTPAKKSTDRMGNTTACKSEAETQTLASSVIDPYEKLVDTFLTTVNVPKRKNDVNGSDVETLSPHILLQNYIQRKIIDCSEPLTGFDLSRVKNGDDRLKNQLYAMYSLLLLERHKREIHATRNRRLLEKSKQLHVLLEQRKGLTSKASALSDDMYNLKSTNIYLSSCYQRMKDYRDRDNIEKEAILKQYSEGKSLDDLPGTVLTSLSRTVKTSKGEVAKEKIIVIIHQPTQHDEDKFKDQLVKVNEALRGNVGHLTNANFKLHQRVLELEQEASKYKTEQENIEVLQQEKEVMRQHMAVMKIQLTLKDELNLEACERVNELEDTIFDEHSKNRQDMEMWTEHERKFSCDDLALRGLVSASNLRCSQLEQKLREQEAEYEQRLKKVAEDSTKSRKKAEMLQQNSEDVKKQNEELEVYLMKVTAERNLLTKELEVLASRSGFCRSSGEAVPPSSAAWPVENQFVLPSATTNATSTTTAAAVASSRIGAAPKAARTAAGAAALTSVSAASFSSTTSSNFLVSPGMSRAKALSIAARGSPASATGSPGGAGAMPASTAPPVSYLQNLSSDLNPLWLPNVPSHKSTKNKYLPT</sequence>
<dbReference type="GO" id="GO:0032007">
    <property type="term" value="P:negative regulation of TOR signaling"/>
    <property type="evidence" value="ECO:0007669"/>
    <property type="project" value="TreeGrafter"/>
</dbReference>
<dbReference type="GO" id="GO:0033596">
    <property type="term" value="C:TSC1-TSC2 complex"/>
    <property type="evidence" value="ECO:0007669"/>
    <property type="project" value="TreeGrafter"/>
</dbReference>
<feature type="compositionally biased region" description="Basic and acidic residues" evidence="2">
    <location>
        <begin position="1080"/>
        <end position="1092"/>
    </location>
</feature>
<evidence type="ECO:0000313" key="4">
    <source>
        <dbReference type="EMBL" id="LAC23077.1"/>
    </source>
</evidence>
<reference evidence="3" key="2">
    <citation type="journal article" date="2018" name="Biosci. Biotechnol. Biochem.">
        <title>Polysaccharide hydrolase of the hadal zone amphipods Hirondellea gigas.</title>
        <authorList>
            <person name="Kobayashi H."/>
            <person name="Nagahama T."/>
            <person name="Arai W."/>
            <person name="Sasagawa Y."/>
            <person name="Umeda M."/>
            <person name="Hayashi T."/>
            <person name="Nikaido I."/>
            <person name="Watanabe H."/>
            <person name="Oguri K."/>
            <person name="Kitazato H."/>
            <person name="Fujioka K."/>
            <person name="Kido Y."/>
            <person name="Takami H."/>
        </authorList>
    </citation>
    <scope>NUCLEOTIDE SEQUENCE</scope>
    <source>
        <tissue evidence="3">Whole body</tissue>
    </source>
</reference>
<organism evidence="3">
    <name type="scientific">Hirondellea gigas</name>
    <dbReference type="NCBI Taxonomy" id="1518452"/>
    <lineage>
        <taxon>Eukaryota</taxon>
        <taxon>Metazoa</taxon>
        <taxon>Ecdysozoa</taxon>
        <taxon>Arthropoda</taxon>
        <taxon>Crustacea</taxon>
        <taxon>Multicrustacea</taxon>
        <taxon>Malacostraca</taxon>
        <taxon>Eumalacostraca</taxon>
        <taxon>Peracarida</taxon>
        <taxon>Amphipoda</taxon>
        <taxon>Amphilochidea</taxon>
        <taxon>Lysianassida</taxon>
        <taxon>Lysianassidira</taxon>
        <taxon>Lysianassoidea</taxon>
        <taxon>Lysianassidae</taxon>
        <taxon>Hirondellea</taxon>
    </lineage>
</organism>
<feature type="compositionally biased region" description="Polar residues" evidence="2">
    <location>
        <begin position="672"/>
        <end position="695"/>
    </location>
</feature>
<feature type="compositionally biased region" description="Basic and acidic residues" evidence="2">
    <location>
        <begin position="659"/>
        <end position="671"/>
    </location>
</feature>
<feature type="compositionally biased region" description="Low complexity" evidence="2">
    <location>
        <begin position="328"/>
        <end position="341"/>
    </location>
</feature>
<dbReference type="GO" id="GO:0051726">
    <property type="term" value="P:regulation of cell cycle"/>
    <property type="evidence" value="ECO:0007669"/>
    <property type="project" value="TreeGrafter"/>
</dbReference>
<dbReference type="PANTHER" id="PTHR15154:SF2">
    <property type="entry name" value="HAMARTIN"/>
    <property type="match status" value="1"/>
</dbReference>
<dbReference type="GO" id="GO:0008285">
    <property type="term" value="P:negative regulation of cell population proliferation"/>
    <property type="evidence" value="ECO:0007669"/>
    <property type="project" value="TreeGrafter"/>
</dbReference>